<dbReference type="EMBL" id="LRPO01000013">
    <property type="protein sequence ID" value="KWZ82468.1"/>
    <property type="molecule type" value="Genomic_DNA"/>
</dbReference>
<proteinExistence type="predicted"/>
<reference evidence="1 2" key="1">
    <citation type="submission" date="2016-01" db="EMBL/GenBank/DDBJ databases">
        <authorList>
            <person name="Oliw E.H."/>
        </authorList>
    </citation>
    <scope>NUCLEOTIDE SEQUENCE [LARGE SCALE GENOMIC DNA]</scope>
    <source>
        <strain evidence="1 2">MJR8628B</strain>
    </source>
</reference>
<accession>A0A133KSF8</accession>
<dbReference type="Proteomes" id="UP000070092">
    <property type="component" value="Unassembled WGS sequence"/>
</dbReference>
<dbReference type="AlphaFoldDB" id="A0A133KSF8"/>
<protein>
    <submittedName>
        <fullName evidence="1">Uncharacterized protein</fullName>
    </submittedName>
</protein>
<gene>
    <name evidence="1" type="ORF">HMPREF3196_00326</name>
</gene>
<name>A0A133KSF8_BIFBI</name>
<sequence length="39" mass="4188">MRIVESIASGQSPVFRRWMGLSPDGISHDGQCNVATGAR</sequence>
<organism evidence="1 2">
    <name type="scientific">Bifidobacterium bifidum</name>
    <dbReference type="NCBI Taxonomy" id="1681"/>
    <lineage>
        <taxon>Bacteria</taxon>
        <taxon>Bacillati</taxon>
        <taxon>Actinomycetota</taxon>
        <taxon>Actinomycetes</taxon>
        <taxon>Bifidobacteriales</taxon>
        <taxon>Bifidobacteriaceae</taxon>
        <taxon>Bifidobacterium</taxon>
    </lineage>
</organism>
<comment type="caution">
    <text evidence="1">The sequence shown here is derived from an EMBL/GenBank/DDBJ whole genome shotgun (WGS) entry which is preliminary data.</text>
</comment>
<evidence type="ECO:0000313" key="2">
    <source>
        <dbReference type="Proteomes" id="UP000070092"/>
    </source>
</evidence>
<evidence type="ECO:0000313" key="1">
    <source>
        <dbReference type="EMBL" id="KWZ82468.1"/>
    </source>
</evidence>